<evidence type="ECO:0000256" key="1">
    <source>
        <dbReference type="SAM" id="SignalP"/>
    </source>
</evidence>
<gene>
    <name evidence="2" type="ORF">D1115_21770</name>
</gene>
<dbReference type="Proteomes" id="UP000262832">
    <property type="component" value="Chromosome II"/>
</dbReference>
<accession>A0ABN5PK58</accession>
<dbReference type="EMBL" id="CP032094">
    <property type="protein sequence ID" value="AXY03480.1"/>
    <property type="molecule type" value="Genomic_DNA"/>
</dbReference>
<dbReference type="PROSITE" id="PS51318">
    <property type="entry name" value="TAT"/>
    <property type="match status" value="1"/>
</dbReference>
<keyword evidence="3" id="KW-1185">Reference proteome</keyword>
<dbReference type="PANTHER" id="PTHR43737">
    <property type="entry name" value="BLL7424 PROTEIN"/>
    <property type="match status" value="1"/>
</dbReference>
<reference evidence="2 3" key="1">
    <citation type="submission" date="2018-08" db="EMBL/GenBank/DDBJ databases">
        <title>Genomic taxonomy of the Vibrionaceae family.</title>
        <authorList>
            <person name="Gomez-Gil B."/>
            <person name="Tanaka M."/>
            <person name="Sawabe T."/>
            <person name="Enciso-Ibarra K."/>
        </authorList>
    </citation>
    <scope>NUCLEOTIDE SEQUENCE [LARGE SCALE GENOMIC DNA]</scope>
    <source>
        <strain evidence="2 3">CAIM 1831</strain>
    </source>
</reference>
<dbReference type="PANTHER" id="PTHR43737:SF1">
    <property type="entry name" value="DUF1501 DOMAIN-CONTAINING PROTEIN"/>
    <property type="match status" value="1"/>
</dbReference>
<feature type="chain" id="PRO_5045431817" evidence="1">
    <location>
        <begin position="36"/>
        <end position="389"/>
    </location>
</feature>
<dbReference type="InterPro" id="IPR010869">
    <property type="entry name" value="DUF1501"/>
</dbReference>
<dbReference type="Pfam" id="PF07394">
    <property type="entry name" value="DUF1501"/>
    <property type="match status" value="1"/>
</dbReference>
<keyword evidence="1" id="KW-0732">Signal</keyword>
<sequence>MKSTQENRMNCNRRQFLKSAVAVGASSLFPSVTFAQTSSPNILVWVTLRGAMDGLNAVVPYGDPQYLSLRPNIGLKAEKLNKLDQFYGLHPAMKTCFEWYKHKEFAMVHACATSYRDRSHFDGQKILENGTNNPHHRDGWLNRLLQLDTKSKGLAIDFGLPLIVQGDKAVSSWYPNKLNTRDRQIELLEELFQCDDRLASNFEEALNIEMMSDQNQSGKQFSVLASQAGMFLSSRGGPNIAALELGGWDTHAGQGAETGRLATQLRKLDLGLASLKQSLRNEWSRTVVIAASEFGRTAAENGTKGTDHGTANVMFIAGGAVNGGKVLGEFPGLSKAQLYQGRDLAPVNDMRAVIKSVLTQHMGMQTSALETIFPSSGMEQDFTDLIKRV</sequence>
<evidence type="ECO:0000313" key="3">
    <source>
        <dbReference type="Proteomes" id="UP000262832"/>
    </source>
</evidence>
<protein>
    <submittedName>
        <fullName evidence="2">DUF1501 domain-containing protein</fullName>
    </submittedName>
</protein>
<proteinExistence type="predicted"/>
<organism evidence="2 3">
    <name type="scientific">Vibrio alfacsensis</name>
    <dbReference type="NCBI Taxonomy" id="1074311"/>
    <lineage>
        <taxon>Bacteria</taxon>
        <taxon>Pseudomonadati</taxon>
        <taxon>Pseudomonadota</taxon>
        <taxon>Gammaproteobacteria</taxon>
        <taxon>Vibrionales</taxon>
        <taxon>Vibrionaceae</taxon>
        <taxon>Vibrio</taxon>
    </lineage>
</organism>
<dbReference type="InterPro" id="IPR006311">
    <property type="entry name" value="TAT_signal"/>
</dbReference>
<feature type="signal peptide" evidence="1">
    <location>
        <begin position="1"/>
        <end position="35"/>
    </location>
</feature>
<evidence type="ECO:0000313" key="2">
    <source>
        <dbReference type="EMBL" id="AXY03480.1"/>
    </source>
</evidence>
<name>A0ABN5PK58_9VIBR</name>
<dbReference type="RefSeq" id="WP_128813367.1">
    <property type="nucleotide sequence ID" value="NZ_CP032094.1"/>
</dbReference>